<keyword evidence="1" id="KW-0004">4Fe-4S</keyword>
<organism evidence="7">
    <name type="scientific">marine sediment metagenome</name>
    <dbReference type="NCBI Taxonomy" id="412755"/>
    <lineage>
        <taxon>unclassified sequences</taxon>
        <taxon>metagenomes</taxon>
        <taxon>ecological metagenomes</taxon>
    </lineage>
</organism>
<keyword evidence="5" id="KW-0456">Lyase</keyword>
<dbReference type="InterPro" id="IPR006251">
    <property type="entry name" value="Homoacnase/IPMdehydase_lsu"/>
</dbReference>
<evidence type="ECO:0000256" key="2">
    <source>
        <dbReference type="ARBA" id="ARBA00022723"/>
    </source>
</evidence>
<dbReference type="Gene3D" id="3.30.499.10">
    <property type="entry name" value="Aconitase, domain 3"/>
    <property type="match status" value="2"/>
</dbReference>
<dbReference type="GO" id="GO:0008652">
    <property type="term" value="P:amino acid biosynthetic process"/>
    <property type="evidence" value="ECO:0007669"/>
    <property type="project" value="InterPro"/>
</dbReference>
<feature type="non-terminal residue" evidence="7">
    <location>
        <position position="321"/>
    </location>
</feature>
<dbReference type="InterPro" id="IPR036008">
    <property type="entry name" value="Aconitase_4Fe-4S_dom"/>
</dbReference>
<dbReference type="PROSITE" id="PS00450">
    <property type="entry name" value="ACONITASE_1"/>
    <property type="match status" value="1"/>
</dbReference>
<dbReference type="PRINTS" id="PR00415">
    <property type="entry name" value="ACONITASE"/>
</dbReference>
<proteinExistence type="predicted"/>
<evidence type="ECO:0000256" key="3">
    <source>
        <dbReference type="ARBA" id="ARBA00023004"/>
    </source>
</evidence>
<evidence type="ECO:0000259" key="6">
    <source>
        <dbReference type="Pfam" id="PF00330"/>
    </source>
</evidence>
<dbReference type="PANTHER" id="PTHR43822">
    <property type="entry name" value="HOMOACONITASE, MITOCHONDRIAL-RELATED"/>
    <property type="match status" value="1"/>
</dbReference>
<dbReference type="NCBIfam" id="TIGR01343">
    <property type="entry name" value="hacA_fam"/>
    <property type="match status" value="1"/>
</dbReference>
<accession>X1G0U6</accession>
<keyword evidence="2" id="KW-0479">Metal-binding</keyword>
<dbReference type="NCBIfam" id="NF001614">
    <property type="entry name" value="PRK00402.1"/>
    <property type="match status" value="1"/>
</dbReference>
<dbReference type="GO" id="GO:0016836">
    <property type="term" value="F:hydro-lyase activity"/>
    <property type="evidence" value="ECO:0007669"/>
    <property type="project" value="InterPro"/>
</dbReference>
<evidence type="ECO:0000256" key="1">
    <source>
        <dbReference type="ARBA" id="ARBA00022485"/>
    </source>
</evidence>
<keyword evidence="3" id="KW-0408">Iron</keyword>
<protein>
    <recommendedName>
        <fullName evidence="6">Aconitase/3-isopropylmalate dehydratase large subunit alpha/beta/alpha domain-containing protein</fullName>
    </recommendedName>
</protein>
<dbReference type="AlphaFoldDB" id="X1G0U6"/>
<evidence type="ECO:0000256" key="4">
    <source>
        <dbReference type="ARBA" id="ARBA00023014"/>
    </source>
</evidence>
<dbReference type="PANTHER" id="PTHR43822:SF2">
    <property type="entry name" value="HOMOACONITASE, MITOCHONDRIAL"/>
    <property type="match status" value="1"/>
</dbReference>
<evidence type="ECO:0000313" key="7">
    <source>
        <dbReference type="EMBL" id="GAH38435.1"/>
    </source>
</evidence>
<feature type="domain" description="Aconitase/3-isopropylmalate dehydratase large subunit alpha/beta/alpha" evidence="6">
    <location>
        <begin position="8"/>
        <end position="284"/>
    </location>
</feature>
<dbReference type="EMBL" id="BARU01005580">
    <property type="protein sequence ID" value="GAH38435.1"/>
    <property type="molecule type" value="Genomic_DNA"/>
</dbReference>
<dbReference type="InterPro" id="IPR001030">
    <property type="entry name" value="Acoase/IPM_deHydtase_lsu_aba"/>
</dbReference>
<reference evidence="7" key="1">
    <citation type="journal article" date="2014" name="Front. Microbiol.">
        <title>High frequency of phylogenetically diverse reductive dehalogenase-homologous genes in deep subseafloor sedimentary metagenomes.</title>
        <authorList>
            <person name="Kawai M."/>
            <person name="Futagami T."/>
            <person name="Toyoda A."/>
            <person name="Takaki Y."/>
            <person name="Nishi S."/>
            <person name="Hori S."/>
            <person name="Arai W."/>
            <person name="Tsubouchi T."/>
            <person name="Morono Y."/>
            <person name="Uchiyama I."/>
            <person name="Ito T."/>
            <person name="Fujiyama A."/>
            <person name="Inagaki F."/>
            <person name="Takami H."/>
        </authorList>
    </citation>
    <scope>NUCLEOTIDE SEQUENCE</scope>
    <source>
        <strain evidence="7">Expedition CK06-06</strain>
    </source>
</reference>
<comment type="caution">
    <text evidence="7">The sequence shown here is derived from an EMBL/GenBank/DDBJ whole genome shotgun (WGS) entry which is preliminary data.</text>
</comment>
<name>X1G0U6_9ZZZZ</name>
<dbReference type="InterPro" id="IPR015931">
    <property type="entry name" value="Acnase/IPM_dHydase_lsu_aba_1/3"/>
</dbReference>
<dbReference type="InterPro" id="IPR050067">
    <property type="entry name" value="IPM_dehydratase_rel_enz"/>
</dbReference>
<dbReference type="GO" id="GO:0019752">
    <property type="term" value="P:carboxylic acid metabolic process"/>
    <property type="evidence" value="ECO:0007669"/>
    <property type="project" value="UniProtKB-ARBA"/>
</dbReference>
<evidence type="ECO:0000256" key="5">
    <source>
        <dbReference type="ARBA" id="ARBA00023239"/>
    </source>
</evidence>
<sequence>MGKTLAEKILSEKSGQDACAGNIVIAKVDVAAFQDGTGPLGVRQLQKMNINKVKAAKSIFFLDHAAPSPRKELSNDHMLLREFSKKSGAILSEIGDGVIHQRLVESFVKPGDVVIGGDSHTCTAGALGAFATGMGSTDVAIGMAIGKTWFKVPETFRVEINGKFQSGVYSKDLILYLIGMIGADGATYKALEFGGETIEKMSMESRFVLSNMAVEAGAKVGLIASDKTTREYLKSCGRLKEWKAQIPDIDAKYEKIIKIDVSKIEPQTAFPHTVDNTRPISAAKGKKVDQVFIGTCTNGRIEDLEIAAKILKGKKRAFDTR</sequence>
<dbReference type="SUPFAM" id="SSF53732">
    <property type="entry name" value="Aconitase iron-sulfur domain"/>
    <property type="match status" value="1"/>
</dbReference>
<dbReference type="GO" id="GO:0051539">
    <property type="term" value="F:4 iron, 4 sulfur cluster binding"/>
    <property type="evidence" value="ECO:0007669"/>
    <property type="project" value="UniProtKB-KW"/>
</dbReference>
<dbReference type="InterPro" id="IPR018136">
    <property type="entry name" value="Aconitase_4Fe-4S_BS"/>
</dbReference>
<dbReference type="Pfam" id="PF00330">
    <property type="entry name" value="Aconitase"/>
    <property type="match status" value="1"/>
</dbReference>
<gene>
    <name evidence="7" type="ORF">S03H2_10896</name>
</gene>
<dbReference type="GO" id="GO:0046872">
    <property type="term" value="F:metal ion binding"/>
    <property type="evidence" value="ECO:0007669"/>
    <property type="project" value="UniProtKB-KW"/>
</dbReference>
<keyword evidence="4" id="KW-0411">Iron-sulfur</keyword>